<evidence type="ECO:0000313" key="2">
    <source>
        <dbReference type="Proteomes" id="UP001302602"/>
    </source>
</evidence>
<protein>
    <submittedName>
        <fullName evidence="1">Uncharacterized protein</fullName>
    </submittedName>
</protein>
<keyword evidence="2" id="KW-1185">Reference proteome</keyword>
<evidence type="ECO:0000313" key="1">
    <source>
        <dbReference type="EMBL" id="KAK4121302.1"/>
    </source>
</evidence>
<proteinExistence type="predicted"/>
<dbReference type="GeneID" id="87828143"/>
<dbReference type="RefSeq" id="XP_062645073.1">
    <property type="nucleotide sequence ID" value="XM_062791374.1"/>
</dbReference>
<reference evidence="1" key="1">
    <citation type="journal article" date="2023" name="Mol. Phylogenet. Evol.">
        <title>Genome-scale phylogeny and comparative genomics of the fungal order Sordariales.</title>
        <authorList>
            <person name="Hensen N."/>
            <person name="Bonometti L."/>
            <person name="Westerberg I."/>
            <person name="Brannstrom I.O."/>
            <person name="Guillou S."/>
            <person name="Cros-Aarteil S."/>
            <person name="Calhoun S."/>
            <person name="Haridas S."/>
            <person name="Kuo A."/>
            <person name="Mondo S."/>
            <person name="Pangilinan J."/>
            <person name="Riley R."/>
            <person name="LaButti K."/>
            <person name="Andreopoulos B."/>
            <person name="Lipzen A."/>
            <person name="Chen C."/>
            <person name="Yan M."/>
            <person name="Daum C."/>
            <person name="Ng V."/>
            <person name="Clum A."/>
            <person name="Steindorff A."/>
            <person name="Ohm R.A."/>
            <person name="Martin F."/>
            <person name="Silar P."/>
            <person name="Natvig D.O."/>
            <person name="Lalanne C."/>
            <person name="Gautier V."/>
            <person name="Ament-Velasquez S.L."/>
            <person name="Kruys A."/>
            <person name="Hutchinson M.I."/>
            <person name="Powell A.J."/>
            <person name="Barry K."/>
            <person name="Miller A.N."/>
            <person name="Grigoriev I.V."/>
            <person name="Debuchy R."/>
            <person name="Gladieux P."/>
            <person name="Hiltunen Thoren M."/>
            <person name="Johannesson H."/>
        </authorList>
    </citation>
    <scope>NUCLEOTIDE SEQUENCE</scope>
    <source>
        <strain evidence="1">CBS 731.68</strain>
    </source>
</reference>
<name>A0AAN6TV50_9PEZI</name>
<dbReference type="AlphaFoldDB" id="A0AAN6TV50"/>
<dbReference type="Proteomes" id="UP001302602">
    <property type="component" value="Unassembled WGS sequence"/>
</dbReference>
<organism evidence="1 2">
    <name type="scientific">Parathielavia appendiculata</name>
    <dbReference type="NCBI Taxonomy" id="2587402"/>
    <lineage>
        <taxon>Eukaryota</taxon>
        <taxon>Fungi</taxon>
        <taxon>Dikarya</taxon>
        <taxon>Ascomycota</taxon>
        <taxon>Pezizomycotina</taxon>
        <taxon>Sordariomycetes</taxon>
        <taxon>Sordariomycetidae</taxon>
        <taxon>Sordariales</taxon>
        <taxon>Chaetomiaceae</taxon>
        <taxon>Parathielavia</taxon>
    </lineage>
</organism>
<gene>
    <name evidence="1" type="ORF">N657DRAFT_635886</name>
</gene>
<comment type="caution">
    <text evidence="1">The sequence shown here is derived from an EMBL/GenBank/DDBJ whole genome shotgun (WGS) entry which is preliminary data.</text>
</comment>
<accession>A0AAN6TV50</accession>
<dbReference type="EMBL" id="MU853234">
    <property type="protein sequence ID" value="KAK4121302.1"/>
    <property type="molecule type" value="Genomic_DNA"/>
</dbReference>
<reference evidence="1" key="2">
    <citation type="submission" date="2023-05" db="EMBL/GenBank/DDBJ databases">
        <authorList>
            <consortium name="Lawrence Berkeley National Laboratory"/>
            <person name="Steindorff A."/>
            <person name="Hensen N."/>
            <person name="Bonometti L."/>
            <person name="Westerberg I."/>
            <person name="Brannstrom I.O."/>
            <person name="Guillou S."/>
            <person name="Cros-Aarteil S."/>
            <person name="Calhoun S."/>
            <person name="Haridas S."/>
            <person name="Kuo A."/>
            <person name="Mondo S."/>
            <person name="Pangilinan J."/>
            <person name="Riley R."/>
            <person name="Labutti K."/>
            <person name="Andreopoulos B."/>
            <person name="Lipzen A."/>
            <person name="Chen C."/>
            <person name="Yanf M."/>
            <person name="Daum C."/>
            <person name="Ng V."/>
            <person name="Clum A."/>
            <person name="Ohm R."/>
            <person name="Martin F."/>
            <person name="Silar P."/>
            <person name="Natvig D."/>
            <person name="Lalanne C."/>
            <person name="Gautier V."/>
            <person name="Ament-Velasquez S.L."/>
            <person name="Kruys A."/>
            <person name="Hutchinson M.I."/>
            <person name="Powell A.J."/>
            <person name="Barry K."/>
            <person name="Miller A.N."/>
            <person name="Grigoriev I.V."/>
            <person name="Debuchy R."/>
            <person name="Gladieux P."/>
            <person name="Thoren M.H."/>
            <person name="Johannesson H."/>
        </authorList>
    </citation>
    <scope>NUCLEOTIDE SEQUENCE</scope>
    <source>
        <strain evidence="1">CBS 731.68</strain>
    </source>
</reference>
<sequence>MPDFEKRAARWTWLYKALCNKAIAEWFLSDLTKSHVHHVDMWKLWKPEKLAAVLNQQVVIISGLDARRPEIEMRGQGARERNVTGTTATMSTETTTTASQPPPSWKHYPLRVLPSWYLAKNDNSEDQHWTPNTFVDPGFQENDTMSDIYLY</sequence>